<evidence type="ECO:0000256" key="2">
    <source>
        <dbReference type="ARBA" id="ARBA00005653"/>
    </source>
</evidence>
<protein>
    <recommendedName>
        <fullName evidence="12">Calcium uniporter protein C-terminal domain-containing protein</fullName>
    </recommendedName>
</protein>
<comment type="caution">
    <text evidence="13">The sequence shown here is derived from an EMBL/GenBank/DDBJ whole genome shotgun (WGS) entry which is preliminary data.</text>
</comment>
<evidence type="ECO:0000256" key="4">
    <source>
        <dbReference type="ARBA" id="ARBA00022568"/>
    </source>
</evidence>
<evidence type="ECO:0000313" key="13">
    <source>
        <dbReference type="EMBL" id="KAK4347834.1"/>
    </source>
</evidence>
<feature type="transmembrane region" description="Helical" evidence="11">
    <location>
        <begin position="247"/>
        <end position="267"/>
    </location>
</feature>
<evidence type="ECO:0000256" key="8">
    <source>
        <dbReference type="ARBA" id="ARBA00023065"/>
    </source>
</evidence>
<keyword evidence="8" id="KW-0406">Ion transport</keyword>
<evidence type="ECO:0000313" key="14">
    <source>
        <dbReference type="Proteomes" id="UP001291623"/>
    </source>
</evidence>
<evidence type="ECO:0000256" key="1">
    <source>
        <dbReference type="ARBA" id="ARBA00004141"/>
    </source>
</evidence>
<gene>
    <name evidence="13" type="ORF">RND71_034173</name>
</gene>
<dbReference type="GO" id="GO:0005262">
    <property type="term" value="F:calcium channel activity"/>
    <property type="evidence" value="ECO:0007669"/>
    <property type="project" value="TreeGrafter"/>
</dbReference>
<comment type="similarity">
    <text evidence="2">Belongs to the MCU (TC 1.A.77) family.</text>
</comment>
<dbReference type="Proteomes" id="UP001291623">
    <property type="component" value="Unassembled WGS sequence"/>
</dbReference>
<dbReference type="InterPro" id="IPR039055">
    <property type="entry name" value="MCU_fam"/>
</dbReference>
<organism evidence="13 14">
    <name type="scientific">Anisodus tanguticus</name>
    <dbReference type="NCBI Taxonomy" id="243964"/>
    <lineage>
        <taxon>Eukaryota</taxon>
        <taxon>Viridiplantae</taxon>
        <taxon>Streptophyta</taxon>
        <taxon>Embryophyta</taxon>
        <taxon>Tracheophyta</taxon>
        <taxon>Spermatophyta</taxon>
        <taxon>Magnoliopsida</taxon>
        <taxon>eudicotyledons</taxon>
        <taxon>Gunneridae</taxon>
        <taxon>Pentapetalae</taxon>
        <taxon>asterids</taxon>
        <taxon>lamiids</taxon>
        <taxon>Solanales</taxon>
        <taxon>Solanaceae</taxon>
        <taxon>Solanoideae</taxon>
        <taxon>Hyoscyameae</taxon>
        <taxon>Anisodus</taxon>
    </lineage>
</organism>
<name>A0AAE1R928_9SOLA</name>
<sequence length="370" mass="42425">MACKKTVVRRLFNAYKTTGFSISACRISSSSMASRTLTPPHPDKQISPEPGDNGIFRRLIHRRPMYSYPATSPELRSLPTGESLIEKLREMDISRNRIKLDGLVPPRELSPEPEPELGESSPEWKLTVADVRKVLKVSQLEMVKSRLTQIEKNCISYSEFLQICSGISSSNEQGLEFAKILDDSGTVIVLGNVVFLRPDQVVKTLQGLLPMPMTNQNDPQMMKELNQMEEEKTAIDKKADSLVRRELWCGLGYFVIQTAAFMRLTFWELSWDVMEPICFYVTSIYCMAGYTFFLRTAKEPSFEGFFQSRFVAKQKRLMKLRDFDLQRYNELKRACYPQSSSPPGNTLTFNSSSDNVHKTEFHNLHEHFAR</sequence>
<dbReference type="GO" id="GO:0051560">
    <property type="term" value="P:mitochondrial calcium ion homeostasis"/>
    <property type="evidence" value="ECO:0007669"/>
    <property type="project" value="InterPro"/>
</dbReference>
<evidence type="ECO:0000256" key="6">
    <source>
        <dbReference type="ARBA" id="ARBA00022837"/>
    </source>
</evidence>
<comment type="subcellular location">
    <subcellularLocation>
        <location evidence="1">Membrane</location>
        <topology evidence="1">Multi-pass membrane protein</topology>
    </subcellularLocation>
</comment>
<keyword evidence="7 11" id="KW-1133">Transmembrane helix</keyword>
<dbReference type="InterPro" id="IPR006769">
    <property type="entry name" value="MCU_C"/>
</dbReference>
<evidence type="ECO:0000256" key="7">
    <source>
        <dbReference type="ARBA" id="ARBA00022989"/>
    </source>
</evidence>
<feature type="domain" description="Calcium uniporter protein C-terminal" evidence="12">
    <location>
        <begin position="172"/>
        <end position="331"/>
    </location>
</feature>
<accession>A0AAE1R928</accession>
<dbReference type="AlphaFoldDB" id="A0AAE1R928"/>
<evidence type="ECO:0000256" key="11">
    <source>
        <dbReference type="SAM" id="Phobius"/>
    </source>
</evidence>
<dbReference type="GO" id="GO:0036444">
    <property type="term" value="P:calcium import into the mitochondrion"/>
    <property type="evidence" value="ECO:0007669"/>
    <property type="project" value="TreeGrafter"/>
</dbReference>
<feature type="region of interest" description="Disordered" evidence="10">
    <location>
        <begin position="31"/>
        <end position="53"/>
    </location>
</feature>
<evidence type="ECO:0000256" key="10">
    <source>
        <dbReference type="SAM" id="MobiDB-lite"/>
    </source>
</evidence>
<keyword evidence="9 11" id="KW-0472">Membrane</keyword>
<proteinExistence type="inferred from homology"/>
<feature type="transmembrane region" description="Helical" evidence="11">
    <location>
        <begin position="273"/>
        <end position="293"/>
    </location>
</feature>
<keyword evidence="14" id="KW-1185">Reference proteome</keyword>
<reference evidence="13" key="1">
    <citation type="submission" date="2023-12" db="EMBL/GenBank/DDBJ databases">
        <title>Genome assembly of Anisodus tanguticus.</title>
        <authorList>
            <person name="Wang Y.-J."/>
        </authorList>
    </citation>
    <scope>NUCLEOTIDE SEQUENCE</scope>
    <source>
        <strain evidence="13">KB-2021</strain>
        <tissue evidence="13">Leaf</tissue>
    </source>
</reference>
<keyword evidence="3" id="KW-0813">Transport</keyword>
<dbReference type="EMBL" id="JAVYJV010000018">
    <property type="protein sequence ID" value="KAK4347834.1"/>
    <property type="molecule type" value="Genomic_DNA"/>
</dbReference>
<keyword evidence="5 11" id="KW-0812">Transmembrane</keyword>
<evidence type="ECO:0000256" key="9">
    <source>
        <dbReference type="ARBA" id="ARBA00023136"/>
    </source>
</evidence>
<dbReference type="Pfam" id="PF04678">
    <property type="entry name" value="MCU"/>
    <property type="match status" value="1"/>
</dbReference>
<evidence type="ECO:0000256" key="3">
    <source>
        <dbReference type="ARBA" id="ARBA00022448"/>
    </source>
</evidence>
<keyword evidence="4" id="KW-0109">Calcium transport</keyword>
<keyword evidence="6" id="KW-0106">Calcium</keyword>
<evidence type="ECO:0000256" key="5">
    <source>
        <dbReference type="ARBA" id="ARBA00022692"/>
    </source>
</evidence>
<dbReference type="GO" id="GO:0015292">
    <property type="term" value="F:uniporter activity"/>
    <property type="evidence" value="ECO:0007669"/>
    <property type="project" value="TreeGrafter"/>
</dbReference>
<dbReference type="GO" id="GO:1990246">
    <property type="term" value="C:uniplex complex"/>
    <property type="evidence" value="ECO:0007669"/>
    <property type="project" value="TreeGrafter"/>
</dbReference>
<dbReference type="PANTHER" id="PTHR13462:SF31">
    <property type="entry name" value="CALCIUM UNIPORTER PROTEIN 1, MITOCHONDRIAL"/>
    <property type="match status" value="1"/>
</dbReference>
<dbReference type="PANTHER" id="PTHR13462">
    <property type="entry name" value="CALCIUM UNIPORTER PROTEIN, MITOCHONDRIAL"/>
    <property type="match status" value="1"/>
</dbReference>
<evidence type="ECO:0000259" key="12">
    <source>
        <dbReference type="Pfam" id="PF04678"/>
    </source>
</evidence>